<accession>A0A1Z5YX84</accession>
<gene>
    <name evidence="1" type="ORF">HK14_14750</name>
</gene>
<proteinExistence type="predicted"/>
<evidence type="ECO:0008006" key="3">
    <source>
        <dbReference type="Google" id="ProtNLM"/>
    </source>
</evidence>
<dbReference type="InterPro" id="IPR056914">
    <property type="entry name" value="Gp53-like"/>
</dbReference>
<dbReference type="Pfam" id="PF23982">
    <property type="entry name" value="XM1_gp53_minor_capsid"/>
    <property type="match status" value="1"/>
</dbReference>
<dbReference type="Proteomes" id="UP000196086">
    <property type="component" value="Unassembled WGS sequence"/>
</dbReference>
<dbReference type="AlphaFoldDB" id="A0A1Z5YX84"/>
<sequence>MPFQTQVTTQPAPAVAGDFASHNPAAVFPAGEGALVAASGGCTIGAFGWVQADGTSVANTPPTSTATVPDGFVHRSLTGQISSFAQEASLTIPQGFPVTLFTAGDFWATTTTAATPGQAIFAATADGTLSAASAGSTVAGAVQTRFVAASTAAAGELVKLSTWNHAA</sequence>
<comment type="caution">
    <text evidence="1">The sequence shown here is derived from an EMBL/GenBank/DDBJ whole genome shotgun (WGS) entry which is preliminary data.</text>
</comment>
<protein>
    <recommendedName>
        <fullName evidence="3">Burkholderia phage Bcep781 gp13</fullName>
    </recommendedName>
</protein>
<dbReference type="OrthoDB" id="7224958at2"/>
<name>A0A1Z5YX84_9PROT</name>
<evidence type="ECO:0000313" key="1">
    <source>
        <dbReference type="EMBL" id="OUJ03963.1"/>
    </source>
</evidence>
<reference evidence="1 2" key="1">
    <citation type="submission" date="2014-06" db="EMBL/GenBank/DDBJ databases">
        <authorList>
            <person name="Ju J."/>
            <person name="Zhang J."/>
        </authorList>
    </citation>
    <scope>NUCLEOTIDE SEQUENCE [LARGE SCALE GENOMIC DNA]</scope>
    <source>
        <strain evidence="1 2">DsW_47</strain>
    </source>
</reference>
<organism evidence="1 2">
    <name type="scientific">Acetobacter cibinongensis</name>
    <dbReference type="NCBI Taxonomy" id="146475"/>
    <lineage>
        <taxon>Bacteria</taxon>
        <taxon>Pseudomonadati</taxon>
        <taxon>Pseudomonadota</taxon>
        <taxon>Alphaproteobacteria</taxon>
        <taxon>Acetobacterales</taxon>
        <taxon>Acetobacteraceae</taxon>
        <taxon>Acetobacter</taxon>
    </lineage>
</organism>
<dbReference type="EMBL" id="JOMQ01000008">
    <property type="protein sequence ID" value="OUJ03963.1"/>
    <property type="molecule type" value="Genomic_DNA"/>
</dbReference>
<dbReference type="RefSeq" id="WP_086650472.1">
    <property type="nucleotide sequence ID" value="NZ_JOMQ01000008.1"/>
</dbReference>
<evidence type="ECO:0000313" key="2">
    <source>
        <dbReference type="Proteomes" id="UP000196086"/>
    </source>
</evidence>